<name>A0A1M6Y837_9BACT</name>
<dbReference type="STRING" id="1419482.SAMN05444266_102186"/>
<evidence type="ECO:0000313" key="2">
    <source>
        <dbReference type="EMBL" id="SHL14185.1"/>
    </source>
</evidence>
<dbReference type="AlphaFoldDB" id="A0A1M6Y837"/>
<keyword evidence="1" id="KW-0472">Membrane</keyword>
<dbReference type="Proteomes" id="UP000184420">
    <property type="component" value="Unassembled WGS sequence"/>
</dbReference>
<dbReference type="EMBL" id="FRBL01000002">
    <property type="protein sequence ID" value="SHL14185.1"/>
    <property type="molecule type" value="Genomic_DNA"/>
</dbReference>
<evidence type="ECO:0000313" key="3">
    <source>
        <dbReference type="Proteomes" id="UP000184420"/>
    </source>
</evidence>
<keyword evidence="1" id="KW-1133">Transmembrane helix</keyword>
<organism evidence="2 3">
    <name type="scientific">Chitinophaga jiangningensis</name>
    <dbReference type="NCBI Taxonomy" id="1419482"/>
    <lineage>
        <taxon>Bacteria</taxon>
        <taxon>Pseudomonadati</taxon>
        <taxon>Bacteroidota</taxon>
        <taxon>Chitinophagia</taxon>
        <taxon>Chitinophagales</taxon>
        <taxon>Chitinophagaceae</taxon>
        <taxon>Chitinophaga</taxon>
    </lineage>
</organism>
<keyword evidence="1" id="KW-0812">Transmembrane</keyword>
<proteinExistence type="predicted"/>
<reference evidence="2 3" key="1">
    <citation type="submission" date="2016-11" db="EMBL/GenBank/DDBJ databases">
        <authorList>
            <person name="Jaros S."/>
            <person name="Januszkiewicz K."/>
            <person name="Wedrychowicz H."/>
        </authorList>
    </citation>
    <scope>NUCLEOTIDE SEQUENCE [LARGE SCALE GENOMIC DNA]</scope>
    <source>
        <strain evidence="2 3">DSM 27406</strain>
    </source>
</reference>
<accession>A0A1M6Y837</accession>
<evidence type="ECO:0000256" key="1">
    <source>
        <dbReference type="SAM" id="Phobius"/>
    </source>
</evidence>
<gene>
    <name evidence="2" type="ORF">SAMN05444266_102186</name>
</gene>
<keyword evidence="3" id="KW-1185">Reference proteome</keyword>
<protein>
    <submittedName>
        <fullName evidence="2">Uncharacterized protein</fullName>
    </submittedName>
</protein>
<feature type="transmembrane region" description="Helical" evidence="1">
    <location>
        <begin position="17"/>
        <end position="37"/>
    </location>
</feature>
<sequence>MGPYYSTPGGKQNVKKYWIVMEIVAYTVAVLITYRYITDNIISKLTRKRIVPHGTTH</sequence>